<dbReference type="EMBL" id="MCFJ01000016">
    <property type="protein sequence ID" value="ORY58477.1"/>
    <property type="molecule type" value="Genomic_DNA"/>
</dbReference>
<gene>
    <name evidence="3" type="ORF">BCR38DRAFT_527506</name>
</gene>
<dbReference type="AlphaFoldDB" id="A0A1Y2DGW6"/>
<feature type="region of interest" description="Disordered" evidence="1">
    <location>
        <begin position="56"/>
        <end position="102"/>
    </location>
</feature>
<comment type="caution">
    <text evidence="3">The sequence shown here is derived from an EMBL/GenBank/DDBJ whole genome shotgun (WGS) entry which is preliminary data.</text>
</comment>
<evidence type="ECO:0000259" key="2">
    <source>
        <dbReference type="Pfam" id="PF01425"/>
    </source>
</evidence>
<reference evidence="3 4" key="1">
    <citation type="submission" date="2016-07" db="EMBL/GenBank/DDBJ databases">
        <title>Pervasive Adenine N6-methylation of Active Genes in Fungi.</title>
        <authorList>
            <consortium name="DOE Joint Genome Institute"/>
            <person name="Mondo S.J."/>
            <person name="Dannebaum R.O."/>
            <person name="Kuo R.C."/>
            <person name="Labutti K."/>
            <person name="Haridas S."/>
            <person name="Kuo A."/>
            <person name="Salamov A."/>
            <person name="Ahrendt S.R."/>
            <person name="Lipzen A."/>
            <person name="Sullivan W."/>
            <person name="Andreopoulos W.B."/>
            <person name="Clum A."/>
            <person name="Lindquist E."/>
            <person name="Daum C."/>
            <person name="Ramamoorthy G.K."/>
            <person name="Gryganskyi A."/>
            <person name="Culley D."/>
            <person name="Magnuson J.K."/>
            <person name="James T.Y."/>
            <person name="O'Malley M.A."/>
            <person name="Stajich J.E."/>
            <person name="Spatafora J.W."/>
            <person name="Visel A."/>
            <person name="Grigoriev I.V."/>
        </authorList>
    </citation>
    <scope>NUCLEOTIDE SEQUENCE [LARGE SCALE GENOMIC DNA]</scope>
    <source>
        <strain evidence="3 4">CBS 129021</strain>
    </source>
</reference>
<feature type="domain" description="Amidase" evidence="2">
    <location>
        <begin position="224"/>
        <end position="563"/>
    </location>
</feature>
<dbReference type="SUPFAM" id="SSF75304">
    <property type="entry name" value="Amidase signature (AS) enzymes"/>
    <property type="match status" value="1"/>
</dbReference>
<accession>A0A1Y2DGW6</accession>
<keyword evidence="4" id="KW-1185">Reference proteome</keyword>
<sequence>MASDEAKTQVSRETFREIMAPLGFSMKPEDEVGYLELLENTLESMDIVDQMPEYIDPRLKPNLDPDNTPRAYRRPTSEENPLNAWSHRTELKSPNPESSRGHLAGKTLAAKDNICLSGIPLTGGTQEYHLCRQAPYPIPDIDAPVISRVLEAGATVLGTSTCENYCMSGLSLSSATGPVQNPWLKGYSCGGSSSGSAALVGVKVVRRWREARGFNVQDGELGEGVDLAIGGDQGGSIRIPAAYTGIYGLKPTHGLIPYTGICPLHPLIDHAGPMASSVRDLALLLTVLAGYDGIDPRMTPECPLRSSVPSYHDLLDDAIAVRKPTGNWTPTTAAKGLRVGILTEAFAVPQLNPDVAATVRKAAERFRALGGEVEEVSIPLHAKAPAIFTATTREHMASTFLHNSAPTLLSYSLPNLDPPKPGQDWYETMNRSNPAVVSALVDGHYLDSQARYPPRVRAKAITHVHELRAAYDAALAKYDILITPANPTVGKKQRSSAKGDMDGMGQKGFVDLVLGNTANTMPFNVTGHPGLIMPVGWGRVEDGEGRLPVGMQIVGRRWDERTALFAAAAWEVGGLGLDEE</sequence>
<organism evidence="3 4">
    <name type="scientific">Pseudomassariella vexata</name>
    <dbReference type="NCBI Taxonomy" id="1141098"/>
    <lineage>
        <taxon>Eukaryota</taxon>
        <taxon>Fungi</taxon>
        <taxon>Dikarya</taxon>
        <taxon>Ascomycota</taxon>
        <taxon>Pezizomycotina</taxon>
        <taxon>Sordariomycetes</taxon>
        <taxon>Xylariomycetidae</taxon>
        <taxon>Amphisphaeriales</taxon>
        <taxon>Pseudomassariaceae</taxon>
        <taxon>Pseudomassariella</taxon>
    </lineage>
</organism>
<dbReference type="Pfam" id="PF01425">
    <property type="entry name" value="Amidase"/>
    <property type="match status" value="2"/>
</dbReference>
<evidence type="ECO:0000313" key="3">
    <source>
        <dbReference type="EMBL" id="ORY58477.1"/>
    </source>
</evidence>
<dbReference type="InParanoid" id="A0A1Y2DGW6"/>
<dbReference type="PANTHER" id="PTHR11895:SF171">
    <property type="entry name" value="AMIDASE DOMAIN-CONTAINING PROTEIN"/>
    <property type="match status" value="1"/>
</dbReference>
<evidence type="ECO:0000313" key="4">
    <source>
        <dbReference type="Proteomes" id="UP000193689"/>
    </source>
</evidence>
<dbReference type="PANTHER" id="PTHR11895">
    <property type="entry name" value="TRANSAMIDASE"/>
    <property type="match status" value="1"/>
</dbReference>
<evidence type="ECO:0000256" key="1">
    <source>
        <dbReference type="SAM" id="MobiDB-lite"/>
    </source>
</evidence>
<proteinExistence type="predicted"/>
<protein>
    <submittedName>
        <fullName evidence="3">Amidase</fullName>
    </submittedName>
</protein>
<dbReference type="RefSeq" id="XP_040711394.1">
    <property type="nucleotide sequence ID" value="XM_040865396.1"/>
</dbReference>
<dbReference type="STRING" id="1141098.A0A1Y2DGW6"/>
<dbReference type="InterPro" id="IPR036928">
    <property type="entry name" value="AS_sf"/>
</dbReference>
<dbReference type="Proteomes" id="UP000193689">
    <property type="component" value="Unassembled WGS sequence"/>
</dbReference>
<feature type="domain" description="Amidase" evidence="2">
    <location>
        <begin position="97"/>
        <end position="205"/>
    </location>
</feature>
<dbReference type="InterPro" id="IPR000120">
    <property type="entry name" value="Amidase"/>
</dbReference>
<name>A0A1Y2DGW6_9PEZI</name>
<dbReference type="OrthoDB" id="1879366at2759"/>
<dbReference type="Gene3D" id="3.90.1300.10">
    <property type="entry name" value="Amidase signature (AS) domain"/>
    <property type="match status" value="1"/>
</dbReference>
<dbReference type="GO" id="GO:0003824">
    <property type="term" value="F:catalytic activity"/>
    <property type="evidence" value="ECO:0007669"/>
    <property type="project" value="InterPro"/>
</dbReference>
<dbReference type="InterPro" id="IPR023631">
    <property type="entry name" value="Amidase_dom"/>
</dbReference>
<dbReference type="GeneID" id="63781608"/>